<evidence type="ECO:0000313" key="2">
    <source>
        <dbReference type="Proteomes" id="UP000189660"/>
    </source>
</evidence>
<organism evidence="1 2">
    <name type="scientific">Bartonella apihabitans</name>
    <dbReference type="NCBI Taxonomy" id="2750929"/>
    <lineage>
        <taxon>Bacteria</taxon>
        <taxon>Pseudomonadati</taxon>
        <taxon>Pseudomonadota</taxon>
        <taxon>Alphaproteobacteria</taxon>
        <taxon>Hyphomicrobiales</taxon>
        <taxon>Bartonellaceae</taxon>
        <taxon>Bartonella</taxon>
    </lineage>
</organism>
<protein>
    <submittedName>
        <fullName evidence="1">Uncharacterized protein</fullName>
    </submittedName>
</protein>
<reference evidence="1 2" key="1">
    <citation type="submission" date="2016-11" db="EMBL/GenBank/DDBJ databases">
        <title>Comparative genomics of Bartonella apis.</title>
        <authorList>
            <person name="Engel P."/>
        </authorList>
    </citation>
    <scope>NUCLEOTIDE SEQUENCE [LARGE SCALE GENOMIC DNA]</scope>
    <source>
        <strain evidence="1 2">BBC0178</strain>
    </source>
</reference>
<gene>
    <name evidence="1" type="ORF">BBC0178_009650</name>
</gene>
<dbReference type="EMBL" id="CP015820">
    <property type="protein sequence ID" value="AQT42450.1"/>
    <property type="molecule type" value="Genomic_DNA"/>
</dbReference>
<keyword evidence="2" id="KW-1185">Reference proteome</keyword>
<accession>A0A1U9MAA2</accession>
<name>A0A1U9MAA2_9HYPH</name>
<evidence type="ECO:0000313" key="1">
    <source>
        <dbReference type="EMBL" id="AQT42450.1"/>
    </source>
</evidence>
<dbReference type="KEGG" id="bapa:BBC0178_009650"/>
<dbReference type="Proteomes" id="UP000189660">
    <property type="component" value="Chromosome"/>
</dbReference>
<dbReference type="AlphaFoldDB" id="A0A1U9MAA2"/>
<sequence length="64" mass="7670">MGFKFIFFAILMEIDFYLLIAEAEYKTLFSENVELKLQNFHVKTLGRFEIKTCHYNVVNMIDKN</sequence>
<proteinExistence type="predicted"/>